<evidence type="ECO:0000256" key="2">
    <source>
        <dbReference type="ARBA" id="ARBA00004123"/>
    </source>
</evidence>
<dbReference type="GO" id="GO:0005737">
    <property type="term" value="C:cytoplasm"/>
    <property type="evidence" value="ECO:0007669"/>
    <property type="project" value="UniProtKB-SubCell"/>
</dbReference>
<feature type="domain" description="Proteasome alpha-type subunits" evidence="9">
    <location>
        <begin position="8"/>
        <end position="30"/>
    </location>
</feature>
<keyword evidence="5 7" id="KW-0647">Proteasome</keyword>
<evidence type="ECO:0000256" key="8">
    <source>
        <dbReference type="SAM" id="MobiDB-lite"/>
    </source>
</evidence>
<name>A0AAV8UPS8_9RHOD</name>
<accession>A0AAV8UPS8</accession>
<dbReference type="Pfam" id="PF00227">
    <property type="entry name" value="Proteasome"/>
    <property type="match status" value="1"/>
</dbReference>
<sequence length="255" mass="28542">MTSIGTGYDLSSSTFSPEGRVFQTEYAMKSVENSGTAVGARCSDGVVIAVEKVYHSRMMMKGSLRRVHFVEKHIGVGIAGLLPDGRQMVSKCREEATQYREVYGEPVPGRVLVDRLARFTHLYTLYWHVRSFGCSALVAAYDAEGPQLYMVEPSGMLMRYNACATGKAKQQAKTELEKLKLGELTCREAVTELAKTIVNVHDSTKDKLYELEMLWVCEESGRTAQFVPQELIDEARKAAEDEKDREDDDDDMDDA</sequence>
<evidence type="ECO:0000313" key="11">
    <source>
        <dbReference type="Proteomes" id="UP001157974"/>
    </source>
</evidence>
<evidence type="ECO:0000256" key="5">
    <source>
        <dbReference type="ARBA" id="ARBA00022942"/>
    </source>
</evidence>
<dbReference type="PANTHER" id="PTHR11599">
    <property type="entry name" value="PROTEASOME SUBUNIT ALPHA/BETA"/>
    <property type="match status" value="1"/>
</dbReference>
<feature type="compositionally biased region" description="Acidic residues" evidence="8">
    <location>
        <begin position="243"/>
        <end position="255"/>
    </location>
</feature>
<dbReference type="InterPro" id="IPR000426">
    <property type="entry name" value="Proteasome_asu_N"/>
</dbReference>
<dbReference type="Proteomes" id="UP001157974">
    <property type="component" value="Unassembled WGS sequence"/>
</dbReference>
<proteinExistence type="inferred from homology"/>
<dbReference type="EMBL" id="JAMWBK010000006">
    <property type="protein sequence ID" value="KAJ8904014.1"/>
    <property type="molecule type" value="Genomic_DNA"/>
</dbReference>
<feature type="compositionally biased region" description="Basic and acidic residues" evidence="8">
    <location>
        <begin position="233"/>
        <end position="242"/>
    </location>
</feature>
<dbReference type="Pfam" id="PF10584">
    <property type="entry name" value="Proteasome_A_N"/>
    <property type="match status" value="1"/>
</dbReference>
<evidence type="ECO:0000256" key="7">
    <source>
        <dbReference type="PROSITE-ProRule" id="PRU00808"/>
    </source>
</evidence>
<comment type="function">
    <text evidence="1">The proteasome is a multicatalytic proteinase complex which is characterized by its ability to cleave peptides with Arg, Phe, Tyr, Leu, and Glu adjacent to the leaving group at neutral or slightly basic pH. The proteasome has an ATP-dependent proteolytic activity.</text>
</comment>
<evidence type="ECO:0000256" key="6">
    <source>
        <dbReference type="ARBA" id="ARBA00023242"/>
    </source>
</evidence>
<dbReference type="GO" id="GO:0005634">
    <property type="term" value="C:nucleus"/>
    <property type="evidence" value="ECO:0007669"/>
    <property type="project" value="UniProtKB-SubCell"/>
</dbReference>
<comment type="caution">
    <text evidence="10">The sequence shown here is derived from an EMBL/GenBank/DDBJ whole genome shotgun (WGS) entry which is preliminary data.</text>
</comment>
<dbReference type="PROSITE" id="PS51475">
    <property type="entry name" value="PROTEASOME_ALPHA_2"/>
    <property type="match status" value="1"/>
</dbReference>
<evidence type="ECO:0000256" key="1">
    <source>
        <dbReference type="ARBA" id="ARBA00002000"/>
    </source>
</evidence>
<dbReference type="GO" id="GO:0006511">
    <property type="term" value="P:ubiquitin-dependent protein catabolic process"/>
    <property type="evidence" value="ECO:0007669"/>
    <property type="project" value="InterPro"/>
</dbReference>
<keyword evidence="11" id="KW-1185">Reference proteome</keyword>
<dbReference type="FunFam" id="3.60.20.10:FF:000007">
    <property type="entry name" value="Proteasome subunit alpha type"/>
    <property type="match status" value="1"/>
</dbReference>
<organism evidence="10 11">
    <name type="scientific">Rhodosorus marinus</name>
    <dbReference type="NCBI Taxonomy" id="101924"/>
    <lineage>
        <taxon>Eukaryota</taxon>
        <taxon>Rhodophyta</taxon>
        <taxon>Stylonematophyceae</taxon>
        <taxon>Stylonematales</taxon>
        <taxon>Stylonemataceae</taxon>
        <taxon>Rhodosorus</taxon>
    </lineage>
</organism>
<dbReference type="InterPro" id="IPR029055">
    <property type="entry name" value="Ntn_hydrolases_N"/>
</dbReference>
<evidence type="ECO:0000256" key="3">
    <source>
        <dbReference type="ARBA" id="ARBA00004496"/>
    </source>
</evidence>
<dbReference type="SMART" id="SM00948">
    <property type="entry name" value="Proteasome_A_N"/>
    <property type="match status" value="1"/>
</dbReference>
<dbReference type="InterPro" id="IPR023332">
    <property type="entry name" value="Proteasome_alpha-type"/>
</dbReference>
<comment type="subcellular location">
    <subcellularLocation>
        <location evidence="3">Cytoplasm</location>
    </subcellularLocation>
    <subcellularLocation>
        <location evidence="2">Nucleus</location>
    </subcellularLocation>
</comment>
<protein>
    <recommendedName>
        <fullName evidence="9">Proteasome alpha-type subunits domain-containing protein</fullName>
    </recommendedName>
</protein>
<dbReference type="CDD" id="cd03751">
    <property type="entry name" value="proteasome_alpha_type_3"/>
    <property type="match status" value="1"/>
</dbReference>
<keyword evidence="4" id="KW-0963">Cytoplasm</keyword>
<keyword evidence="6" id="KW-0539">Nucleus</keyword>
<reference evidence="10 11" key="1">
    <citation type="journal article" date="2023" name="Nat. Commun.">
        <title>Origin of minicircular mitochondrial genomes in red algae.</title>
        <authorList>
            <person name="Lee Y."/>
            <person name="Cho C.H."/>
            <person name="Lee Y.M."/>
            <person name="Park S.I."/>
            <person name="Yang J.H."/>
            <person name="West J.A."/>
            <person name="Bhattacharya D."/>
            <person name="Yoon H.S."/>
        </authorList>
    </citation>
    <scope>NUCLEOTIDE SEQUENCE [LARGE SCALE GENOMIC DNA]</scope>
    <source>
        <strain evidence="10 11">CCMP1338</strain>
        <tissue evidence="10">Whole cell</tissue>
    </source>
</reference>
<dbReference type="Gene3D" id="3.60.20.10">
    <property type="entry name" value="Glutamine Phosphoribosylpyrophosphate, subunit 1, domain 1"/>
    <property type="match status" value="1"/>
</dbReference>
<dbReference type="GO" id="GO:0019773">
    <property type="term" value="C:proteasome core complex, alpha-subunit complex"/>
    <property type="evidence" value="ECO:0007669"/>
    <property type="project" value="UniProtKB-UniRule"/>
</dbReference>
<feature type="region of interest" description="Disordered" evidence="8">
    <location>
        <begin position="228"/>
        <end position="255"/>
    </location>
</feature>
<evidence type="ECO:0000259" key="9">
    <source>
        <dbReference type="SMART" id="SM00948"/>
    </source>
</evidence>
<dbReference type="InterPro" id="IPR050115">
    <property type="entry name" value="Proteasome_alpha"/>
</dbReference>
<dbReference type="InterPro" id="IPR001353">
    <property type="entry name" value="Proteasome_sua/b"/>
</dbReference>
<evidence type="ECO:0000256" key="4">
    <source>
        <dbReference type="ARBA" id="ARBA00022490"/>
    </source>
</evidence>
<gene>
    <name evidence="10" type="ORF">NDN08_000544</name>
</gene>
<comment type="similarity">
    <text evidence="7">Belongs to the peptidase T1A family.</text>
</comment>
<dbReference type="SUPFAM" id="SSF56235">
    <property type="entry name" value="N-terminal nucleophile aminohydrolases (Ntn hydrolases)"/>
    <property type="match status" value="1"/>
</dbReference>
<evidence type="ECO:0000313" key="10">
    <source>
        <dbReference type="EMBL" id="KAJ8904014.1"/>
    </source>
</evidence>
<dbReference type="AlphaFoldDB" id="A0AAV8UPS8"/>